<evidence type="ECO:0000313" key="2">
    <source>
        <dbReference type="Proteomes" id="UP000322887"/>
    </source>
</evidence>
<accession>A0ABX5YJR3</accession>
<reference evidence="1 2" key="1">
    <citation type="submission" date="2019-08" db="EMBL/GenBank/DDBJ databases">
        <title>Deep-cultivation of Planctomycetes and their phenomic and genomic characterization uncovers novel biology.</title>
        <authorList>
            <person name="Wiegand S."/>
            <person name="Jogler M."/>
            <person name="Boedeker C."/>
            <person name="Pinto D."/>
            <person name="Vollmers J."/>
            <person name="Rivas-Marin E."/>
            <person name="Kohn T."/>
            <person name="Peeters S.H."/>
            <person name="Heuer A."/>
            <person name="Rast P."/>
            <person name="Oberbeckmann S."/>
            <person name="Bunk B."/>
            <person name="Jeske O."/>
            <person name="Meyerdierks A."/>
            <person name="Storesund J.E."/>
            <person name="Kallscheuer N."/>
            <person name="Luecker S."/>
            <person name="Lage O.M."/>
            <person name="Pohl T."/>
            <person name="Merkel B.J."/>
            <person name="Hornburger P."/>
            <person name="Mueller R.-W."/>
            <person name="Bruemmer F."/>
            <person name="Labrenz M."/>
            <person name="Spormann A.M."/>
            <person name="Op den Camp H."/>
            <person name="Overmann J."/>
            <person name="Amann R."/>
            <person name="Jetten M.S.M."/>
            <person name="Mascher T."/>
            <person name="Medema M.H."/>
            <person name="Devos D.P."/>
            <person name="Kaster A.-K."/>
            <person name="Ovreas L."/>
            <person name="Rohde M."/>
            <person name="Galperin M.Y."/>
            <person name="Jogler C."/>
        </authorList>
    </citation>
    <scope>NUCLEOTIDE SEQUENCE [LARGE SCALE GENOMIC DNA]</scope>
    <source>
        <strain evidence="1 2">DSM 8797</strain>
    </source>
</reference>
<evidence type="ECO:0000313" key="1">
    <source>
        <dbReference type="EMBL" id="QEG15923.1"/>
    </source>
</evidence>
<gene>
    <name evidence="1" type="ORF">GmarT_17730</name>
</gene>
<dbReference type="Proteomes" id="UP000322887">
    <property type="component" value="Chromosome"/>
</dbReference>
<organism evidence="1 2">
    <name type="scientific">Gimesia maris</name>
    <dbReference type="NCBI Taxonomy" id="122"/>
    <lineage>
        <taxon>Bacteria</taxon>
        <taxon>Pseudomonadati</taxon>
        <taxon>Planctomycetota</taxon>
        <taxon>Planctomycetia</taxon>
        <taxon>Planctomycetales</taxon>
        <taxon>Planctomycetaceae</taxon>
        <taxon>Gimesia</taxon>
    </lineage>
</organism>
<proteinExistence type="predicted"/>
<dbReference type="EMBL" id="CP042910">
    <property type="protein sequence ID" value="QEG15923.1"/>
    <property type="molecule type" value="Genomic_DNA"/>
</dbReference>
<protein>
    <submittedName>
        <fullName evidence="1">Uncharacterized protein</fullName>
    </submittedName>
</protein>
<name>A0ABX5YJR3_9PLAN</name>
<sequence length="34" mass="3732">MKDLERITFNHSVFQSNILDPIGSGDATVKLDAV</sequence>
<keyword evidence="2" id="KW-1185">Reference proteome</keyword>